<accession>H5X8M0</accession>
<dbReference type="OrthoDB" id="4435847at2"/>
<dbReference type="InterPro" id="IPR011054">
    <property type="entry name" value="Rudment_hybrid_motif"/>
</dbReference>
<dbReference type="Pfam" id="PF02785">
    <property type="entry name" value="Biotin_carb_C"/>
    <property type="match status" value="1"/>
</dbReference>
<dbReference type="eggNOG" id="COG0439">
    <property type="taxonomic scope" value="Bacteria"/>
</dbReference>
<dbReference type="GO" id="GO:0005524">
    <property type="term" value="F:ATP binding"/>
    <property type="evidence" value="ECO:0007669"/>
    <property type="project" value="UniProtKB-UniRule"/>
</dbReference>
<evidence type="ECO:0000256" key="4">
    <source>
        <dbReference type="ARBA" id="ARBA00022741"/>
    </source>
</evidence>
<dbReference type="AlphaFoldDB" id="H5X8M0"/>
<feature type="domain" description="ATP-grasp" evidence="8">
    <location>
        <begin position="137"/>
        <end position="332"/>
    </location>
</feature>
<dbReference type="PROSITE" id="PS50979">
    <property type="entry name" value="BC"/>
    <property type="match status" value="1"/>
</dbReference>
<keyword evidence="4 7" id="KW-0547">Nucleotide-binding</keyword>
<dbReference type="InterPro" id="IPR005482">
    <property type="entry name" value="Biotin_COase_C"/>
</dbReference>
<proteinExistence type="predicted"/>
<dbReference type="EMBL" id="CM001439">
    <property type="protein sequence ID" value="EHR51389.1"/>
    <property type="molecule type" value="Genomic_DNA"/>
</dbReference>
<dbReference type="PROSITE" id="PS00867">
    <property type="entry name" value="CPSASE_2"/>
    <property type="match status" value="1"/>
</dbReference>
<evidence type="ECO:0000256" key="5">
    <source>
        <dbReference type="ARBA" id="ARBA00022840"/>
    </source>
</evidence>
<dbReference type="InterPro" id="IPR051602">
    <property type="entry name" value="ACC_Biotin_Carboxylase"/>
</dbReference>
<dbReference type="SUPFAM" id="SSF51246">
    <property type="entry name" value="Rudiment single hybrid motif"/>
    <property type="match status" value="1"/>
</dbReference>
<dbReference type="Pfam" id="PF02786">
    <property type="entry name" value="CPSase_L_D2"/>
    <property type="match status" value="1"/>
</dbReference>
<dbReference type="RefSeq" id="WP_009154773.1">
    <property type="nucleotide sequence ID" value="NZ_CM001439.1"/>
</dbReference>
<comment type="function">
    <text evidence="1">This protein is a component of the acetyl coenzyme A carboxylase complex; first, biotin carboxylase catalyzes the carboxylation of the carrier protein and then the transcarboxylase transfers the carboxyl group to form malonyl-CoA.</text>
</comment>
<dbReference type="InterPro" id="IPR016185">
    <property type="entry name" value="PreATP-grasp_dom_sf"/>
</dbReference>
<feature type="domain" description="Biotin carboxylation" evidence="9">
    <location>
        <begin position="18"/>
        <end position="461"/>
    </location>
</feature>
<dbReference type="SUPFAM" id="SSF52440">
    <property type="entry name" value="PreATP-grasp domain"/>
    <property type="match status" value="1"/>
</dbReference>
<dbReference type="EC" id="6.3.4.14" evidence="2"/>
<evidence type="ECO:0000256" key="6">
    <source>
        <dbReference type="ARBA" id="ARBA00048600"/>
    </source>
</evidence>
<keyword evidence="5 7" id="KW-0067">ATP-binding</keyword>
<organism evidence="10 11">
    <name type="scientific">Saccharomonospora marina XMU15</name>
    <dbReference type="NCBI Taxonomy" id="882083"/>
    <lineage>
        <taxon>Bacteria</taxon>
        <taxon>Bacillati</taxon>
        <taxon>Actinomycetota</taxon>
        <taxon>Actinomycetes</taxon>
        <taxon>Pseudonocardiales</taxon>
        <taxon>Pseudonocardiaceae</taxon>
        <taxon>Saccharomonospora</taxon>
    </lineage>
</organism>
<evidence type="ECO:0000313" key="10">
    <source>
        <dbReference type="EMBL" id="EHR51389.1"/>
    </source>
</evidence>
<evidence type="ECO:0000256" key="2">
    <source>
        <dbReference type="ARBA" id="ARBA00013263"/>
    </source>
</evidence>
<gene>
    <name evidence="10" type="ORF">SacmaDRAFT_3161</name>
</gene>
<dbReference type="PANTHER" id="PTHR48095:SF2">
    <property type="entry name" value="BIOTIN CARBOXYLASE, CHLOROPLASTIC"/>
    <property type="match status" value="1"/>
</dbReference>
<dbReference type="GO" id="GO:0046872">
    <property type="term" value="F:metal ion binding"/>
    <property type="evidence" value="ECO:0007669"/>
    <property type="project" value="InterPro"/>
</dbReference>
<evidence type="ECO:0000259" key="8">
    <source>
        <dbReference type="PROSITE" id="PS50975"/>
    </source>
</evidence>
<dbReference type="Gene3D" id="3.30.470.20">
    <property type="entry name" value="ATP-grasp fold, B domain"/>
    <property type="match status" value="1"/>
</dbReference>
<evidence type="ECO:0000256" key="3">
    <source>
        <dbReference type="ARBA" id="ARBA00022598"/>
    </source>
</evidence>
<dbReference type="InterPro" id="IPR011761">
    <property type="entry name" value="ATP-grasp"/>
</dbReference>
<reference evidence="10 11" key="1">
    <citation type="journal article" date="2012" name="Stand. Genomic Sci.">
        <title>Genome sequence of the ocean sediment bacterium Saccharomonospora marina type strain (XMU15(T)).</title>
        <authorList>
            <person name="Klenk H.P."/>
            <person name="Lu M."/>
            <person name="Lucas S."/>
            <person name="Lapidus A."/>
            <person name="Copeland A."/>
            <person name="Pitluck S."/>
            <person name="Goodwin L.A."/>
            <person name="Han C."/>
            <person name="Tapia R."/>
            <person name="Brambilla E.M."/>
            <person name="Potter G."/>
            <person name="Land M."/>
            <person name="Ivanova N."/>
            <person name="Rohde M."/>
            <person name="Goker M."/>
            <person name="Detter J.C."/>
            <person name="Li W.J."/>
            <person name="Kyrpides N.C."/>
            <person name="Woyke T."/>
        </authorList>
    </citation>
    <scope>NUCLEOTIDE SEQUENCE [LARGE SCALE GENOMIC DNA]</scope>
    <source>
        <strain evidence="10 11">XMU15</strain>
    </source>
</reference>
<dbReference type="PROSITE" id="PS50975">
    <property type="entry name" value="ATP_GRASP"/>
    <property type="match status" value="1"/>
</dbReference>
<dbReference type="InterPro" id="IPR011764">
    <property type="entry name" value="Biotin_carboxylation_dom"/>
</dbReference>
<dbReference type="InterPro" id="IPR005481">
    <property type="entry name" value="BC-like_N"/>
</dbReference>
<dbReference type="PANTHER" id="PTHR48095">
    <property type="entry name" value="PYRUVATE CARBOXYLASE SUBUNIT A"/>
    <property type="match status" value="1"/>
</dbReference>
<sequence length="466" mass="49755">MTAARHRTETGTAATARPLRRVLVANRGEIAARIIRTCRRLGIEAVLAVSDTDADSLPARLADATVRLGPPPSSASYLDVSAVVSAAVACGAQAVHPGYGFLSENQRLARACGDAGIVFVGATPAQLAAVGDKLRARGHAEAAGIPVVPGGESTESADAAELAERIGFPLLVKAVGGGGGRGMKRVTDPAELRSTVELAMSEAQAAFGDPRVYLERFIASGRHVEVQLLGDGERVVHLGTRDCSVQRRYQKLIEEAPAPMLDEQLREEMHRAAVRFGQRLGYRGLGTVEFLVDTRRRSFHFLEMNARIQVEHPVTEAVTGIDLVAEQLAVAEGHPLRLTQAEVAPRGHAIECRINAEDWTNDFLPHPGTVSHAEWPAGEGIRVDTHVQAGSQVPPFYDSLLAKLIVHAPTRAAAVRRLRDALARCRVEGVRTTTGLHEAVVADRAFVAGGVDTAWFGRFLAGMGHG</sequence>
<evidence type="ECO:0000259" key="9">
    <source>
        <dbReference type="PROSITE" id="PS50979"/>
    </source>
</evidence>
<protein>
    <recommendedName>
        <fullName evidence="2">biotin carboxylase</fullName>
        <ecNumber evidence="2">6.3.4.14</ecNumber>
    </recommendedName>
</protein>
<name>H5X8M0_9PSEU</name>
<dbReference type="STRING" id="882083.SacmaDRAFT_3161"/>
<evidence type="ECO:0000313" key="11">
    <source>
        <dbReference type="Proteomes" id="UP000004926"/>
    </source>
</evidence>
<dbReference type="InterPro" id="IPR005479">
    <property type="entry name" value="CPAse_ATP-bd"/>
</dbReference>
<evidence type="ECO:0000256" key="7">
    <source>
        <dbReference type="PROSITE-ProRule" id="PRU00409"/>
    </source>
</evidence>
<dbReference type="SUPFAM" id="SSF56059">
    <property type="entry name" value="Glutathione synthetase ATP-binding domain-like"/>
    <property type="match status" value="1"/>
</dbReference>
<dbReference type="SMART" id="SM00878">
    <property type="entry name" value="Biotin_carb_C"/>
    <property type="match status" value="1"/>
</dbReference>
<comment type="catalytic activity">
    <reaction evidence="6">
        <text>N(6)-biotinyl-L-lysyl-[protein] + hydrogencarbonate + ATP = N(6)-carboxybiotinyl-L-lysyl-[protein] + ADP + phosphate + H(+)</text>
        <dbReference type="Rhea" id="RHEA:13501"/>
        <dbReference type="Rhea" id="RHEA-COMP:10505"/>
        <dbReference type="Rhea" id="RHEA-COMP:10506"/>
        <dbReference type="ChEBI" id="CHEBI:15378"/>
        <dbReference type="ChEBI" id="CHEBI:17544"/>
        <dbReference type="ChEBI" id="CHEBI:30616"/>
        <dbReference type="ChEBI" id="CHEBI:43474"/>
        <dbReference type="ChEBI" id="CHEBI:83144"/>
        <dbReference type="ChEBI" id="CHEBI:83145"/>
        <dbReference type="ChEBI" id="CHEBI:456216"/>
        <dbReference type="EC" id="6.3.4.14"/>
    </reaction>
</comment>
<dbReference type="Proteomes" id="UP000004926">
    <property type="component" value="Chromosome"/>
</dbReference>
<dbReference type="HOGENOM" id="CLU_000395_3_2_11"/>
<keyword evidence="3" id="KW-0436">Ligase</keyword>
<dbReference type="GO" id="GO:0004075">
    <property type="term" value="F:biotin carboxylase activity"/>
    <property type="evidence" value="ECO:0007669"/>
    <property type="project" value="UniProtKB-EC"/>
</dbReference>
<keyword evidence="11" id="KW-1185">Reference proteome</keyword>
<evidence type="ECO:0000256" key="1">
    <source>
        <dbReference type="ARBA" id="ARBA00003761"/>
    </source>
</evidence>
<dbReference type="Pfam" id="PF00289">
    <property type="entry name" value="Biotin_carb_N"/>
    <property type="match status" value="1"/>
</dbReference>